<reference evidence="1 2" key="1">
    <citation type="submission" date="2016-10" db="EMBL/GenBank/DDBJ databases">
        <authorList>
            <person name="de Groot N.N."/>
        </authorList>
    </citation>
    <scope>NUCLEOTIDE SEQUENCE [LARGE SCALE GENOMIC DNA]</scope>
    <source>
        <strain evidence="1 2">KH2T6</strain>
    </source>
</reference>
<dbReference type="Proteomes" id="UP000186015">
    <property type="component" value="Unassembled WGS sequence"/>
</dbReference>
<dbReference type="RefSeq" id="WP_074835495.1">
    <property type="nucleotide sequence ID" value="NZ_FOAT01000019.1"/>
</dbReference>
<protein>
    <submittedName>
        <fullName evidence="1">Uncharacterized protein</fullName>
    </submittedName>
</protein>
<sequence>MPRTRKVTTICNGRREVWTDYEQAKAYFLELMMSTEGEERDRAECVYIQLMPVISISMPNFLFLIPSKFPGILSPPFFDM</sequence>
<evidence type="ECO:0000313" key="2">
    <source>
        <dbReference type="Proteomes" id="UP000186015"/>
    </source>
</evidence>
<gene>
    <name evidence="1" type="ORF">SAMN05216469_1194</name>
</gene>
<dbReference type="OrthoDB" id="1822683at2"/>
<proteinExistence type="predicted"/>
<dbReference type="AlphaFoldDB" id="A0A1H7P4L3"/>
<evidence type="ECO:0000313" key="1">
    <source>
        <dbReference type="EMBL" id="SEL30559.1"/>
    </source>
</evidence>
<dbReference type="EMBL" id="FOAT01000019">
    <property type="protein sequence ID" value="SEL30559.1"/>
    <property type="molecule type" value="Genomic_DNA"/>
</dbReference>
<organism evidence="1 2">
    <name type="scientific">Ruminococcus albus</name>
    <dbReference type="NCBI Taxonomy" id="1264"/>
    <lineage>
        <taxon>Bacteria</taxon>
        <taxon>Bacillati</taxon>
        <taxon>Bacillota</taxon>
        <taxon>Clostridia</taxon>
        <taxon>Eubacteriales</taxon>
        <taxon>Oscillospiraceae</taxon>
        <taxon>Ruminococcus</taxon>
    </lineage>
</organism>
<accession>A0A1H7P4L3</accession>
<name>A0A1H7P4L3_RUMAL</name>